<dbReference type="InterPro" id="IPR025558">
    <property type="entry name" value="DUF4283"/>
</dbReference>
<dbReference type="AlphaFoldDB" id="A5BYG0"/>
<accession>A5BYG0</accession>
<dbReference type="ExpressionAtlas" id="A5BYG0">
    <property type="expression patterns" value="baseline and differential"/>
</dbReference>
<evidence type="ECO:0000259" key="1">
    <source>
        <dbReference type="Pfam" id="PF14111"/>
    </source>
</evidence>
<organism evidence="2">
    <name type="scientific">Vitis vinifera</name>
    <name type="common">Grape</name>
    <dbReference type="NCBI Taxonomy" id="29760"/>
    <lineage>
        <taxon>Eukaryota</taxon>
        <taxon>Viridiplantae</taxon>
        <taxon>Streptophyta</taxon>
        <taxon>Embryophyta</taxon>
        <taxon>Tracheophyta</taxon>
        <taxon>Spermatophyta</taxon>
        <taxon>Magnoliopsida</taxon>
        <taxon>eudicotyledons</taxon>
        <taxon>Gunneridae</taxon>
        <taxon>Pentapetalae</taxon>
        <taxon>rosids</taxon>
        <taxon>Vitales</taxon>
        <taxon>Vitaceae</taxon>
        <taxon>Viteae</taxon>
        <taxon>Vitis</taxon>
    </lineage>
</organism>
<dbReference type="PANTHER" id="PTHR34427:SF5">
    <property type="entry name" value="DUF4283 DOMAIN-CONTAINING PROTEIN"/>
    <property type="match status" value="1"/>
</dbReference>
<proteinExistence type="predicted"/>
<dbReference type="EMBL" id="AM475718">
    <property type="protein sequence ID" value="CAN79449.1"/>
    <property type="molecule type" value="Genomic_DNA"/>
</dbReference>
<reference evidence="2" key="1">
    <citation type="journal article" date="2007" name="PLoS ONE">
        <title>The first genome sequence of an elite grapevine cultivar (Pinot noir Vitis vinifera L.): coping with a highly heterozygous genome.</title>
        <authorList>
            <person name="Velasco R."/>
            <person name="Zharkikh A."/>
            <person name="Troggio M."/>
            <person name="Cartwright D.A."/>
            <person name="Cestaro A."/>
            <person name="Pruss D."/>
            <person name="Pindo M."/>
            <person name="FitzGerald L.M."/>
            <person name="Vezzulli S."/>
            <person name="Reid J."/>
            <person name="Malacarne G."/>
            <person name="Iliev D."/>
            <person name="Coppola G."/>
            <person name="Wardell B."/>
            <person name="Micheletti D."/>
            <person name="Macalma T."/>
            <person name="Facci M."/>
            <person name="Mitchell J.T."/>
            <person name="Perazzolli M."/>
            <person name="Eldredge G."/>
            <person name="Gatto P."/>
            <person name="Oyzerski R."/>
            <person name="Moretto M."/>
            <person name="Gutin N."/>
            <person name="Stefanini M."/>
            <person name="Chen Y."/>
            <person name="Segala C."/>
            <person name="Davenport C."/>
            <person name="Dematte L."/>
            <person name="Mraz A."/>
            <person name="Battilana J."/>
            <person name="Stormo K."/>
            <person name="Costa F."/>
            <person name="Tao Q."/>
            <person name="Si-Ammour A."/>
            <person name="Harkins T."/>
            <person name="Lackey A."/>
            <person name="Perbost C."/>
            <person name="Taillon B."/>
            <person name="Stella A."/>
            <person name="Solovyev V."/>
            <person name="Fawcett J.A."/>
            <person name="Sterck L."/>
            <person name="Vandepoele K."/>
            <person name="Grando S.M."/>
            <person name="Toppo S."/>
            <person name="Moser C."/>
            <person name="Lanchbury J."/>
            <person name="Bogden R."/>
            <person name="Skolnick M."/>
            <person name="Sgaramella V."/>
            <person name="Bhatnagar S.K."/>
            <person name="Fontana P."/>
            <person name="Gutin A."/>
            <person name="Van de Peer Y."/>
            <person name="Salamini F."/>
            <person name="Viola R."/>
        </authorList>
    </citation>
    <scope>NUCLEOTIDE SEQUENCE</scope>
</reference>
<sequence>MLVSSPGGRCWFGVELKTFEISIEEHKGKVHGKICERGPKFSSWIRFGGKGLSLLLKGVESCYGLKERAPFRKFWSEGNRAYSLELRRNNAGRFLFCVVRDAENKRFSLAFPEGRGLVGGWKVLASKLRSLGVSPLQWNGALMENHTPAQAPSSSIIRDSCSLRDCPAPRDAVWIEAEKEALVRNEELLGRCLVGFWEGDSDHLPDLASFGSWAKSSWFLEGNLWLSNVRENLLFLEFEFADEAKRVFQSGARRFRGRSFCLKKWKPSVGCFDGDKGDPCLVWVGILGLPLHLWGRSLFRKFGDSCERFVAVDENKVERRNLKWARILVEIKGWEHPSSLQVVASPFCFALQLWWENEVCISTVLPSHGAGAWKLEEDEVASSPAKGAERGSCPGLLEPTLREAEVTLMKDGSTEIPNPDLEKDVANQRNLSAAPPCAEGWSEGELSKLYHFSKVLGMPVEGHEVEILALLKKLKLRTGSSTFNKRRKKKKACITRFERELKRLECNVSYGGISRITKKSSPSSRVLIPMD</sequence>
<evidence type="ECO:0000313" key="2">
    <source>
        <dbReference type="EMBL" id="CAN79449.1"/>
    </source>
</evidence>
<protein>
    <recommendedName>
        <fullName evidence="1">DUF4283 domain-containing protein</fullName>
    </recommendedName>
</protein>
<dbReference type="Pfam" id="PF14111">
    <property type="entry name" value="DUF4283"/>
    <property type="match status" value="1"/>
</dbReference>
<dbReference type="PANTHER" id="PTHR34427">
    <property type="entry name" value="DUF4283 DOMAIN PROTEIN"/>
    <property type="match status" value="1"/>
</dbReference>
<name>A5BYG0_VITVI</name>
<feature type="domain" description="DUF4283" evidence="1">
    <location>
        <begin position="185"/>
        <end position="271"/>
    </location>
</feature>
<gene>
    <name evidence="2" type="ORF">VITISV_004426</name>
</gene>